<dbReference type="KEGG" id="aoc:Aocu_07800"/>
<evidence type="ECO:0000256" key="8">
    <source>
        <dbReference type="ARBA" id="ARBA00023136"/>
    </source>
</evidence>
<dbReference type="SUPFAM" id="SSF52540">
    <property type="entry name" value="P-loop containing nucleoside triphosphate hydrolases"/>
    <property type="match status" value="1"/>
</dbReference>
<proteinExistence type="inferred from homology"/>
<keyword evidence="4 10" id="KW-0812">Transmembrane</keyword>
<dbReference type="HOGENOM" id="CLU_373697_0_0_14"/>
<dbReference type="EMBL" id="LK028559">
    <property type="protein sequence ID" value="CDR30853.1"/>
    <property type="molecule type" value="Genomic_DNA"/>
</dbReference>
<dbReference type="Gene3D" id="3.40.50.300">
    <property type="entry name" value="P-loop containing nucleotide triphosphate hydrolases"/>
    <property type="match status" value="1"/>
</dbReference>
<dbReference type="InterPro" id="IPR003838">
    <property type="entry name" value="ABC3_permease_C"/>
</dbReference>
<dbReference type="OrthoDB" id="383748at2"/>
<protein>
    <submittedName>
        <fullName evidence="12">ABC transporter, ATP-binding/permease protein</fullName>
    </submittedName>
</protein>
<organism evidence="12 13">
    <name type="scientific">Acholeplasma oculi</name>
    <dbReference type="NCBI Taxonomy" id="35623"/>
    <lineage>
        <taxon>Bacteria</taxon>
        <taxon>Bacillati</taxon>
        <taxon>Mycoplasmatota</taxon>
        <taxon>Mollicutes</taxon>
        <taxon>Acholeplasmatales</taxon>
        <taxon>Acholeplasmataceae</taxon>
        <taxon>Acholeplasma</taxon>
    </lineage>
</organism>
<gene>
    <name evidence="12" type="ORF">Aocu_07800</name>
</gene>
<evidence type="ECO:0000256" key="2">
    <source>
        <dbReference type="ARBA" id="ARBA00022448"/>
    </source>
</evidence>
<dbReference type="InterPro" id="IPR003593">
    <property type="entry name" value="AAA+_ATPase"/>
</dbReference>
<keyword evidence="2" id="KW-0813">Transport</keyword>
<dbReference type="PANTHER" id="PTHR42798:SF6">
    <property type="entry name" value="CELL DIVISION ATP-BINDING PROTEIN FTSE"/>
    <property type="match status" value="1"/>
</dbReference>
<sequence>MITVRHLDKHFNKNKRNKIHVLNDISLDFPQKGLVVLLGPSGSGKTTLLNVIGGLDKVDKGSIIFFDKEINRYQANLWDKIRTEDVGYVFQNYYLMSSISVFDNVAFVLKMMGIHDKVEIEKRVNYILNQVGMYRFRKKRASQLSGGQQQRVAIARALVKNPKVIIADEPTGNLDSKNTLEIMNIIKSISLNKLVILVTHEKDIAKFYADRIIELKDGMIIDDYVNGFDQEHNFSNENVIYLKDLEEKTSLKNDVLDFKVYTDDENIDLSEVKLIIKNKTIYIDIKSSVDKIKLVNEDSHIRIKNEKYKKKTRAEMLETTFDENLLDHSELHKQKRLTISFKNSFWIALRKVFNFGRKGKLMMAIFAFSGMLMAFSIVNLYTILRMDYRELISKDENYIEVTRDYDSEKTLSEMISDYNSASGNTLLVNFNQYYFSEINIVLPNDNYKLISSTNIMYDYLDIIESDEIIHGRMPTSNDEIVITSGIYAQGTTSDTNFTEVGIWSLSELLGEVISIRNPKDSTYVQYKIVGIVDRLYKAMYFVDHLDVYRFRGGDPINEDISRNELFELIINSGSKHVVYGENTSEFYQNLVNLGYDVKMSSSDAIIQNDIRIQQGLAANLLSSLFLVGGALLAFYFVMRSSMISRIYEISVYRALGVRKIEIYGSFAVEIGLLTLISSFLGFAFMSTILASIASSDLQVLFDFRVDAFIILLGSIFVFGSYLIIGMLPMTLLLRKTPSQIISSYDM</sequence>
<accession>A0A061AAI8</accession>
<evidence type="ECO:0000256" key="10">
    <source>
        <dbReference type="SAM" id="Phobius"/>
    </source>
</evidence>
<dbReference type="PANTHER" id="PTHR42798">
    <property type="entry name" value="LIPOPROTEIN-RELEASING SYSTEM ATP-BINDING PROTEIN LOLD"/>
    <property type="match status" value="1"/>
</dbReference>
<dbReference type="InterPro" id="IPR027417">
    <property type="entry name" value="P-loop_NTPase"/>
</dbReference>
<dbReference type="RefSeq" id="WP_052670013.1">
    <property type="nucleotide sequence ID" value="NZ_FUZK01000001.1"/>
</dbReference>
<name>A0A061AAI8_9MOLU</name>
<evidence type="ECO:0000313" key="13">
    <source>
        <dbReference type="Proteomes" id="UP000032434"/>
    </source>
</evidence>
<reference evidence="13" key="1">
    <citation type="submission" date="2014-05" db="EMBL/GenBank/DDBJ databases">
        <authorList>
            <person name="Kube M."/>
        </authorList>
    </citation>
    <scope>NUCLEOTIDE SEQUENCE [LARGE SCALE GENOMIC DNA]</scope>
</reference>
<evidence type="ECO:0000256" key="9">
    <source>
        <dbReference type="ARBA" id="ARBA00038388"/>
    </source>
</evidence>
<evidence type="ECO:0000256" key="6">
    <source>
        <dbReference type="ARBA" id="ARBA00022840"/>
    </source>
</evidence>
<evidence type="ECO:0000256" key="7">
    <source>
        <dbReference type="ARBA" id="ARBA00022989"/>
    </source>
</evidence>
<evidence type="ECO:0000256" key="3">
    <source>
        <dbReference type="ARBA" id="ARBA00022475"/>
    </source>
</evidence>
<evidence type="ECO:0000259" key="11">
    <source>
        <dbReference type="PROSITE" id="PS50893"/>
    </source>
</evidence>
<feature type="domain" description="ABC transporter" evidence="11">
    <location>
        <begin position="4"/>
        <end position="242"/>
    </location>
</feature>
<evidence type="ECO:0000256" key="4">
    <source>
        <dbReference type="ARBA" id="ARBA00022692"/>
    </source>
</evidence>
<dbReference type="GO" id="GO:0005886">
    <property type="term" value="C:plasma membrane"/>
    <property type="evidence" value="ECO:0007669"/>
    <property type="project" value="UniProtKB-SubCell"/>
</dbReference>
<dbReference type="GO" id="GO:0016887">
    <property type="term" value="F:ATP hydrolysis activity"/>
    <property type="evidence" value="ECO:0007669"/>
    <property type="project" value="InterPro"/>
</dbReference>
<feature type="transmembrane region" description="Helical" evidence="10">
    <location>
        <begin position="616"/>
        <end position="637"/>
    </location>
</feature>
<dbReference type="PROSITE" id="PS00211">
    <property type="entry name" value="ABC_TRANSPORTER_1"/>
    <property type="match status" value="1"/>
</dbReference>
<comment type="similarity">
    <text evidence="9">Belongs to the ABC transporter superfamily. Macrolide exporter (TC 3.A.1.122) family.</text>
</comment>
<keyword evidence="3" id="KW-1003">Cell membrane</keyword>
<dbReference type="InterPro" id="IPR017911">
    <property type="entry name" value="MacB-like_ATP-bd"/>
</dbReference>
<dbReference type="Pfam" id="PF00005">
    <property type="entry name" value="ABC_tran"/>
    <property type="match status" value="1"/>
</dbReference>
<keyword evidence="7 10" id="KW-1133">Transmembrane helix</keyword>
<keyword evidence="5" id="KW-0547">Nucleotide-binding</keyword>
<feature type="transmembrane region" description="Helical" evidence="10">
    <location>
        <begin position="708"/>
        <end position="733"/>
    </location>
</feature>
<feature type="transmembrane region" description="Helical" evidence="10">
    <location>
        <begin position="361"/>
        <end position="384"/>
    </location>
</feature>
<keyword evidence="13" id="KW-1185">Reference proteome</keyword>
<dbReference type="SMART" id="SM00382">
    <property type="entry name" value="AAA"/>
    <property type="match status" value="1"/>
</dbReference>
<evidence type="ECO:0000313" key="12">
    <source>
        <dbReference type="EMBL" id="CDR30853.1"/>
    </source>
</evidence>
<feature type="transmembrane region" description="Helical" evidence="10">
    <location>
        <begin position="662"/>
        <end position="688"/>
    </location>
</feature>
<keyword evidence="6 12" id="KW-0067">ATP-binding</keyword>
<dbReference type="PATRIC" id="fig|35623.3.peg.780"/>
<comment type="subcellular location">
    <subcellularLocation>
        <location evidence="1">Cell inner membrane</location>
        <topology evidence="1">Multi-pass membrane protein</topology>
    </subcellularLocation>
</comment>
<evidence type="ECO:0000256" key="5">
    <source>
        <dbReference type="ARBA" id="ARBA00022741"/>
    </source>
</evidence>
<dbReference type="AlphaFoldDB" id="A0A061AAI8"/>
<dbReference type="STRING" id="35623.Aocu_07800"/>
<dbReference type="PROSITE" id="PS50893">
    <property type="entry name" value="ABC_TRANSPORTER_2"/>
    <property type="match status" value="1"/>
</dbReference>
<keyword evidence="8 10" id="KW-0472">Membrane</keyword>
<dbReference type="Pfam" id="PF02687">
    <property type="entry name" value="FtsX"/>
    <property type="match status" value="1"/>
</dbReference>
<dbReference type="InterPro" id="IPR003439">
    <property type="entry name" value="ABC_transporter-like_ATP-bd"/>
</dbReference>
<dbReference type="CDD" id="cd03255">
    <property type="entry name" value="ABC_MJ0796_LolCDE_FtsE"/>
    <property type="match status" value="1"/>
</dbReference>
<dbReference type="InParanoid" id="A0A061AAI8"/>
<dbReference type="InterPro" id="IPR017871">
    <property type="entry name" value="ABC_transporter-like_CS"/>
</dbReference>
<dbReference type="Proteomes" id="UP000032434">
    <property type="component" value="Chromosome 1"/>
</dbReference>
<dbReference type="GO" id="GO:0005524">
    <property type="term" value="F:ATP binding"/>
    <property type="evidence" value="ECO:0007669"/>
    <property type="project" value="UniProtKB-KW"/>
</dbReference>
<evidence type="ECO:0000256" key="1">
    <source>
        <dbReference type="ARBA" id="ARBA00004429"/>
    </source>
</evidence>